<evidence type="ECO:0000256" key="1">
    <source>
        <dbReference type="ARBA" id="ARBA00001946"/>
    </source>
</evidence>
<keyword evidence="15" id="KW-0378">Hydrolase</keyword>
<evidence type="ECO:0000256" key="15">
    <source>
        <dbReference type="ARBA" id="ARBA00022801"/>
    </source>
</evidence>
<name>A0A5B8WDR2_9MONO</name>
<evidence type="ECO:0000256" key="5">
    <source>
        <dbReference type="ARBA" id="ARBA00012494"/>
    </source>
</evidence>
<comment type="catalytic activity">
    <reaction evidence="31">
        <text>GTP + H2O = GDP + phosphate + H(+)</text>
        <dbReference type="Rhea" id="RHEA:19669"/>
        <dbReference type="ChEBI" id="CHEBI:15377"/>
        <dbReference type="ChEBI" id="CHEBI:15378"/>
        <dbReference type="ChEBI" id="CHEBI:37565"/>
        <dbReference type="ChEBI" id="CHEBI:43474"/>
        <dbReference type="ChEBI" id="CHEBI:58189"/>
    </reaction>
</comment>
<dbReference type="InterPro" id="IPR014023">
    <property type="entry name" value="Mononeg_RNA_pol_cat"/>
</dbReference>
<evidence type="ECO:0000256" key="16">
    <source>
        <dbReference type="ARBA" id="ARBA00022840"/>
    </source>
</evidence>
<keyword evidence="12" id="KW-0548">Nucleotidyltransferase</keyword>
<evidence type="ECO:0000256" key="11">
    <source>
        <dbReference type="ARBA" id="ARBA00022691"/>
    </source>
</evidence>
<evidence type="ECO:0000256" key="29">
    <source>
        <dbReference type="ARBA" id="ARBA00047332"/>
    </source>
</evidence>
<dbReference type="InterPro" id="IPR025786">
    <property type="entry name" value="Mononega_L_MeTrfase"/>
</dbReference>
<comment type="catalytic activity">
    <reaction evidence="29">
        <text>a 5'-end (5'-triphosphoguanosine)-adenylyl-adenylyl-cytidylyl-adenosine in mRNA + S-adenosyl-L-methionine = a 5'-end (5'-triphosphoguanosine)-(2'-O-methyladenylyl)-adenylyl-cytidylyl-adenosine in mRNA + S-adenosyl-L-homocysteine + H(+)</text>
        <dbReference type="Rhea" id="RHEA:65380"/>
        <dbReference type="Rhea" id="RHEA-COMP:16797"/>
        <dbReference type="Rhea" id="RHEA-COMP:16801"/>
        <dbReference type="ChEBI" id="CHEBI:15378"/>
        <dbReference type="ChEBI" id="CHEBI:57856"/>
        <dbReference type="ChEBI" id="CHEBI:59789"/>
        <dbReference type="ChEBI" id="CHEBI:156482"/>
        <dbReference type="ChEBI" id="CHEBI:156484"/>
    </reaction>
</comment>
<dbReference type="EC" id="2.1.1.375" evidence="26"/>
<reference evidence="34" key="1">
    <citation type="submission" date="2019-05" db="EMBL/GenBank/DDBJ databases">
        <authorList>
            <person name="Phan M.V.T."/>
            <person name="Agoti C.N."/>
            <person name="Nokes D.J."/>
            <person name="Cotten M."/>
        </authorList>
    </citation>
    <scope>NUCLEOTIDE SEQUENCE</scope>
    <source>
        <strain evidence="34">20692_42_HMPV</strain>
    </source>
</reference>
<evidence type="ECO:0000256" key="22">
    <source>
        <dbReference type="ARBA" id="ARBA00023268"/>
    </source>
</evidence>
<evidence type="ECO:0000256" key="28">
    <source>
        <dbReference type="ARBA" id="ARBA00031012"/>
    </source>
</evidence>
<dbReference type="Pfam" id="PF00946">
    <property type="entry name" value="Mononeg_RNA_pol"/>
    <property type="match status" value="1"/>
</dbReference>
<evidence type="ECO:0000256" key="31">
    <source>
        <dbReference type="ARBA" id="ARBA00048548"/>
    </source>
</evidence>
<keyword evidence="10" id="KW-0808">Transferase</keyword>
<dbReference type="GO" id="GO:0005524">
    <property type="term" value="F:ATP binding"/>
    <property type="evidence" value="ECO:0007669"/>
    <property type="project" value="UniProtKB-KW"/>
</dbReference>
<comment type="similarity">
    <text evidence="4">Belongs to the paramyxovirus L protein family.</text>
</comment>
<evidence type="ECO:0000259" key="32">
    <source>
        <dbReference type="PROSITE" id="PS50526"/>
    </source>
</evidence>
<comment type="subcellular location">
    <subcellularLocation>
        <location evidence="2">Host cytoplasm</location>
    </subcellularLocation>
    <subcellularLocation>
        <location evidence="3">Virion</location>
    </subcellularLocation>
</comment>
<comment type="cofactor">
    <cofactor evidence="1">
        <name>Mg(2+)</name>
        <dbReference type="ChEBI" id="CHEBI:18420"/>
    </cofactor>
</comment>
<keyword evidence="16" id="KW-0067">ATP-binding</keyword>
<evidence type="ECO:0000256" key="18">
    <source>
        <dbReference type="ARBA" id="ARBA00022844"/>
    </source>
</evidence>
<dbReference type="GO" id="GO:0016787">
    <property type="term" value="F:hydrolase activity"/>
    <property type="evidence" value="ECO:0007669"/>
    <property type="project" value="UniProtKB-KW"/>
</dbReference>
<evidence type="ECO:0000256" key="2">
    <source>
        <dbReference type="ARBA" id="ARBA00004192"/>
    </source>
</evidence>
<evidence type="ECO:0000256" key="6">
    <source>
        <dbReference type="ARBA" id="ARBA00012582"/>
    </source>
</evidence>
<organism evidence="34">
    <name type="scientific">human metapneumovirus</name>
    <dbReference type="NCBI Taxonomy" id="162145"/>
    <lineage>
        <taxon>Viruses</taxon>
        <taxon>Riboviria</taxon>
        <taxon>Orthornavirae</taxon>
        <taxon>Negarnaviricota</taxon>
        <taxon>Haploviricotina</taxon>
        <taxon>Monjiviricetes</taxon>
        <taxon>Mononegavirales</taxon>
        <taxon>Pneumoviridae</taxon>
        <taxon>Metapneumovirus</taxon>
        <taxon>Metapneumovirus hominis</taxon>
    </lineage>
</organism>
<dbReference type="GO" id="GO:0003968">
    <property type="term" value="F:RNA-directed RNA polymerase activity"/>
    <property type="evidence" value="ECO:0007669"/>
    <property type="project" value="UniProtKB-KW"/>
</dbReference>
<dbReference type="InterPro" id="IPR039736">
    <property type="entry name" value="L_poly_C"/>
</dbReference>
<evidence type="ECO:0000256" key="23">
    <source>
        <dbReference type="ARBA" id="ARBA00024052"/>
    </source>
</evidence>
<dbReference type="EMBL" id="MK989730">
    <property type="protein sequence ID" value="QED08781.1"/>
    <property type="molecule type" value="Viral_cRNA"/>
</dbReference>
<keyword evidence="19" id="KW-0693">Viral RNA replication</keyword>
<dbReference type="EC" id="2.7.7.88" evidence="6"/>
<evidence type="ECO:0000256" key="26">
    <source>
        <dbReference type="ARBA" id="ARBA00026099"/>
    </source>
</evidence>
<evidence type="ECO:0000256" key="14">
    <source>
        <dbReference type="ARBA" id="ARBA00022741"/>
    </source>
</evidence>
<dbReference type="EC" id="2.7.7.48" evidence="5"/>
<evidence type="ECO:0000256" key="13">
    <source>
        <dbReference type="ARBA" id="ARBA00022723"/>
    </source>
</evidence>
<evidence type="ECO:0000256" key="10">
    <source>
        <dbReference type="ARBA" id="ARBA00022679"/>
    </source>
</evidence>
<dbReference type="Pfam" id="PF14314">
    <property type="entry name" value="Methyltrans_Mon_2nd"/>
    <property type="match status" value="1"/>
</dbReference>
<evidence type="ECO:0000256" key="3">
    <source>
        <dbReference type="ARBA" id="ARBA00004328"/>
    </source>
</evidence>
<evidence type="ECO:0000256" key="17">
    <source>
        <dbReference type="ARBA" id="ARBA00022842"/>
    </source>
</evidence>
<evidence type="ECO:0000259" key="33">
    <source>
        <dbReference type="PROSITE" id="PS51590"/>
    </source>
</evidence>
<keyword evidence="14" id="KW-0547">Nucleotide-binding</keyword>
<keyword evidence="7" id="KW-0696">RNA-directed RNA polymerase</keyword>
<evidence type="ECO:0000256" key="27">
    <source>
        <dbReference type="ARBA" id="ARBA00030436"/>
    </source>
</evidence>
<keyword evidence="20" id="KW-0506">mRNA capping</keyword>
<keyword evidence="9" id="KW-0507">mRNA processing</keyword>
<evidence type="ECO:0000256" key="7">
    <source>
        <dbReference type="ARBA" id="ARBA00022484"/>
    </source>
</evidence>
<keyword evidence="11" id="KW-0949">S-adenosyl-L-methionine</keyword>
<proteinExistence type="inferred from homology"/>
<evidence type="ECO:0000256" key="30">
    <source>
        <dbReference type="ARBA" id="ARBA00047370"/>
    </source>
</evidence>
<dbReference type="NCBIfam" id="TIGR04198">
    <property type="entry name" value="paramyx_RNAcap"/>
    <property type="match status" value="1"/>
</dbReference>
<keyword evidence="22" id="KW-0511">Multifunctional enzyme</keyword>
<feature type="domain" description="Mononegavirus-type SAM-dependent 2'-O-MTase" evidence="33">
    <location>
        <begin position="1664"/>
        <end position="1854"/>
    </location>
</feature>
<sequence length="2007" mass="230731">MTMDPFCESTVNVYLPDSYLKGVISFSETNAIGSCLLKRPYLKNDNTAKVAVENPVVEHVRLRNAVMTKMKISDYKVVEPVNMQHEIMKNMHSCELTLLKQFLTRSKNISSLKLNMICDWLQLKSTSDNTSILNFIDVEFIPVWVSNWFSNWYNLNKLILEFRREEVIRTGSILCRSLGKLVFIVSSYGCVVKSNKSKRVSFFTYNQLLTWKDVMLSRFNANFCIWVSNNLNKNQEGLGLRSNLQGMLTNKLYETVDYMLSLCCNEGFSLVKEFEGFIMSEILKITEHAQFSTRFRNTLLNGLTEQLSVLKAKNRSRVLGTILENNNYPMYEVVLKLLGDTLKSIKLLINKNLENAAELYYIFRIFGHPMVDEREAMDAVKLNNEITKILKLESLTELRGAFILRIIKGFVDNNKRWPKIKNLKVLSKRWAMYFKAKSYPSQLELSVQDFLELAAVQFEQEFSVPEKTNLEMVLNDKAISPPKKLIWSVYPKNYLPETIKNQYLEEAFNASDSQRTRRVLEFYLKDCNFDQKELKRYVIKQEYLNDKDHIVSLTGKERELSVGRMFAMQPGKQRQIQILAEKLLADNIVPFFPETLTKYGDLDLQRIMEIKSELSSIKTRKNDSYNNYIARASIVTDLSKFNQAFRYETTAICADIADELHGTQSLFCWLHLIVPMTTMICAYRHAPPETKGEYDIDKIQEQSGLYRYHMGGIEGWCQKLWTMEAISLLDVVSVKTRCQMTSLLNGDNQSIDVSKPVKLSEGIDEVKADYSLAIRMLKEIRDAYKNIGHKLKEGETYISRDLQFISKVIQSEGVMHPTPIKKILRVGPWINTILDDIKTSAESIGSLCQELEFRGESILVSLILRNFWLYNLYMYESKQHPLAGKQLFKQLNKTLTSVQRFFELKKENDVVDLWMNIPMQFGGGDPVVFYRSFYRRTPDFLTEAISHVDLLLKVSNNIKDEAKIRFFKALLSIEKNERATLTTLMRDPQAVGSERQAKVTSDINRTAVTSILSLSPNQLFCDSAIHYSRNEEEVGIIADNITPVYPHGLRVLYESLPFHKAEKVVNMISGTKSITNLLQRTSAINGEDIDRAVSMMLENLGLLSRILSAIISSIEIPIKSNGRLICCQISKTLREKSWNNMEIVGVTSPSIVTCMDVVYATSSHLKGIIIEKFSTDKTTRGQRGPKSPWVGSSTQEKKLVPVYNRQILSKQQKEQLEAIGKMRWVYKGTPGLRRLLNKICMGSLGISYKCVKPLLPRFMSVNFLHRLSVSSRPMEFPASVPAYRTTNYHFDTSPINQALSERFGNEDINLVFQNAISCGISIMSVVEQLTGRSPKQLVLIPQLEEIDIMPPPVFQGKFNYKLVDKITSDQHIFSPDKIDILTLGKMLMPTIKGQKTDQFLNKRENYFHGNNLIESLSAALACHWCGILTEQCIENNIFRKDWGDGFISDHAFMDFKVFLCVFKTKLLCSWGSQGKNVKDEDIIDESIDKLLRIDNTFWRMFSKVMFESKVKKRIMLYDVKFLSLVGYIGFKNWFIEQLRAVELHEVPWIVNAEGELVEIKSIKIYLQLIEQSLSLRITVLNYTDMAHALTRLIRKKLMCDNALFNPSSSPMFNLTQVIDPTTQLDYFPRVIFERLKSYDTSSDYNKGKLTRNYMTLLPWQHVNRYNFVFSSTGCKISLKTCIGKLIKDLNPKVLYFIGEGAGNWMARTACEYPDIKFVYRSLKDDLDHHYPLEYQRVIGDLNRVIDSGEGLSMETTDATQKTHWDLIHRISKDALLITLCDAEFKNRDDFFKMVILWRKHVLSCRICTAYGTDLYLFAKYHAVDCNIKLPFFVRSVATFIMQGSKLSGSECYILLTLGHHNNLPCHGEIQNSKMRIAVCNDFYASKKLDNKSIEANCKSLLSGLRIPINKKELNRQKKLLTLQSNHSSIATVGGSKIIESKWLKNKASTIIDWLEHILNSPKGELNYDFFEALENTYPNMIKLIDNLGNAEIKKLIKVTGYMLVSKK</sequence>
<comment type="subunit">
    <text evidence="23">Interacts with the phosphoprotein (via C-terminus); the association of P and L forms the polymerase complex.</text>
</comment>
<evidence type="ECO:0000256" key="9">
    <source>
        <dbReference type="ARBA" id="ARBA00022664"/>
    </source>
</evidence>
<comment type="catalytic activity">
    <reaction evidence="25">
        <text>a 5'-end (5'-triphosphoguanosine)-(2'-O-methyladenylyl)-adenylyl-cytidylyl-adenosine in mRNA + S-adenosyl-L-methionine = a 5'-end (N(7)-methyl 5'-triphosphoguanosine)-(2'-O-methyladenylyl)-adenylyl-cytidylyl-adenosine in mRNA + S-adenosyl-L-homocysteine</text>
        <dbReference type="Rhea" id="RHEA:65440"/>
        <dbReference type="Rhea" id="RHEA-COMP:16798"/>
        <dbReference type="Rhea" id="RHEA-COMP:16801"/>
        <dbReference type="ChEBI" id="CHEBI:57856"/>
        <dbReference type="ChEBI" id="CHEBI:59789"/>
        <dbReference type="ChEBI" id="CHEBI:156482"/>
        <dbReference type="ChEBI" id="CHEBI:156483"/>
    </reaction>
</comment>
<keyword evidence="21" id="KW-1035">Host cytoplasm</keyword>
<dbReference type="GO" id="GO:0044423">
    <property type="term" value="C:virion component"/>
    <property type="evidence" value="ECO:0007669"/>
    <property type="project" value="UniProtKB-KW"/>
</dbReference>
<dbReference type="PROSITE" id="PS51590">
    <property type="entry name" value="SAM_MT_MNV_L"/>
    <property type="match status" value="1"/>
</dbReference>
<evidence type="ECO:0000256" key="20">
    <source>
        <dbReference type="ARBA" id="ARBA00023042"/>
    </source>
</evidence>
<keyword evidence="17" id="KW-0460">Magnesium</keyword>
<comment type="catalytic activity">
    <reaction evidence="30">
        <text>a 5'-end (5'-triphosphoguanosine)-adenylyl-adenylyl-cytidylyl-adenosine in mRNA + 2 S-adenosyl-L-methionine = a 5'-end (N(7)-methyl 5'-triphosphoguanosine)-(2'-O-methyladenylyl)-adenylyl-cytidylyl-adenosine in mRNA + 2 S-adenosyl-L-homocysteine + H(+)</text>
        <dbReference type="Rhea" id="RHEA:65376"/>
        <dbReference type="Rhea" id="RHEA-COMP:16797"/>
        <dbReference type="Rhea" id="RHEA-COMP:16798"/>
        <dbReference type="ChEBI" id="CHEBI:15378"/>
        <dbReference type="ChEBI" id="CHEBI:57856"/>
        <dbReference type="ChEBI" id="CHEBI:59789"/>
        <dbReference type="ChEBI" id="CHEBI:156483"/>
        <dbReference type="ChEBI" id="CHEBI:156484"/>
        <dbReference type="EC" id="2.1.1.375"/>
    </reaction>
</comment>
<dbReference type="GO" id="GO:0004482">
    <property type="term" value="F:mRNA 5'-cap (guanine-N7-)-methyltransferase activity"/>
    <property type="evidence" value="ECO:0007669"/>
    <property type="project" value="InterPro"/>
</dbReference>
<evidence type="ECO:0000313" key="34">
    <source>
        <dbReference type="EMBL" id="QED08781.1"/>
    </source>
</evidence>
<dbReference type="GO" id="GO:0046872">
    <property type="term" value="F:metal ion binding"/>
    <property type="evidence" value="ECO:0007669"/>
    <property type="project" value="UniProtKB-KW"/>
</dbReference>
<comment type="catalytic activity">
    <reaction evidence="24">
        <text>a 5'-end triphospho-adenylyl-adenylyl-cytidylyl-adenosine in mRNA + GDP + H(+) = a 5'-end (5'-triphosphoguanosine)-adenylyl-adenylyl-cytidylyl-adenosine in mRNA + diphosphate</text>
        <dbReference type="Rhea" id="RHEA:65436"/>
        <dbReference type="Rhea" id="RHEA-COMP:16797"/>
        <dbReference type="Rhea" id="RHEA-COMP:16799"/>
        <dbReference type="ChEBI" id="CHEBI:15378"/>
        <dbReference type="ChEBI" id="CHEBI:33019"/>
        <dbReference type="ChEBI" id="CHEBI:58189"/>
        <dbReference type="ChEBI" id="CHEBI:156484"/>
        <dbReference type="ChEBI" id="CHEBI:156503"/>
        <dbReference type="EC" id="2.7.7.88"/>
    </reaction>
</comment>
<evidence type="ECO:0000256" key="8">
    <source>
        <dbReference type="ARBA" id="ARBA00022603"/>
    </source>
</evidence>
<dbReference type="Pfam" id="PF14318">
    <property type="entry name" value="Mononeg_mRNAcap"/>
    <property type="match status" value="1"/>
</dbReference>
<accession>A0A5B8WDR2</accession>
<dbReference type="InterPro" id="IPR026890">
    <property type="entry name" value="Mononeg_mRNAcap"/>
</dbReference>
<evidence type="ECO:0000256" key="25">
    <source>
        <dbReference type="ARBA" id="ARBA00024499"/>
    </source>
</evidence>
<feature type="domain" description="RdRp catalytic" evidence="32">
    <location>
        <begin position="630"/>
        <end position="813"/>
    </location>
</feature>
<evidence type="ECO:0000256" key="19">
    <source>
        <dbReference type="ARBA" id="ARBA00022953"/>
    </source>
</evidence>
<evidence type="ECO:0000256" key="24">
    <source>
        <dbReference type="ARBA" id="ARBA00024494"/>
    </source>
</evidence>
<dbReference type="InterPro" id="IPR039530">
    <property type="entry name" value="L_methyltransferase_rhabdo"/>
</dbReference>
<dbReference type="GO" id="GO:0030430">
    <property type="term" value="C:host cell cytoplasm"/>
    <property type="evidence" value="ECO:0007669"/>
    <property type="project" value="UniProtKB-SubCell"/>
</dbReference>
<dbReference type="PROSITE" id="PS50526">
    <property type="entry name" value="RDRP_SSRNA_NEG_NONSEG"/>
    <property type="match status" value="1"/>
</dbReference>
<keyword evidence="13" id="KW-0479">Metal-binding</keyword>
<keyword evidence="8" id="KW-0489">Methyltransferase</keyword>
<keyword evidence="18" id="KW-0946">Virion</keyword>
<evidence type="ECO:0000256" key="4">
    <source>
        <dbReference type="ARBA" id="ARBA00007934"/>
    </source>
</evidence>
<protein>
    <recommendedName>
        <fullName evidence="28">Replicase</fullName>
        <ecNumber evidence="26">2.1.1.375</ecNumber>
        <ecNumber evidence="5">2.7.7.48</ecNumber>
        <ecNumber evidence="6">2.7.7.88</ecNumber>
    </recommendedName>
    <alternativeName>
        <fullName evidence="27">Transcriptase</fullName>
    </alternativeName>
</protein>
<evidence type="ECO:0000256" key="21">
    <source>
        <dbReference type="ARBA" id="ARBA00023200"/>
    </source>
</evidence>
<evidence type="ECO:0000256" key="12">
    <source>
        <dbReference type="ARBA" id="ARBA00022695"/>
    </source>
</evidence>